<dbReference type="Pfam" id="PF01139">
    <property type="entry name" value="RtcB"/>
    <property type="match status" value="1"/>
</dbReference>
<evidence type="ECO:0000256" key="8">
    <source>
        <dbReference type="ARBA" id="ARBA00047746"/>
    </source>
</evidence>
<evidence type="ECO:0000256" key="5">
    <source>
        <dbReference type="ARBA" id="ARBA00022741"/>
    </source>
</evidence>
<dbReference type="SUPFAM" id="SSF103365">
    <property type="entry name" value="Hypothetical protein PH1602"/>
    <property type="match status" value="1"/>
</dbReference>
<keyword evidence="4" id="KW-0479">Metal-binding</keyword>
<dbReference type="GO" id="GO:0003909">
    <property type="term" value="F:DNA ligase activity"/>
    <property type="evidence" value="ECO:0007669"/>
    <property type="project" value="TreeGrafter"/>
</dbReference>
<reference evidence="9" key="1">
    <citation type="journal article" date="2014" name="Front. Microbiol.">
        <title>High frequency of phylogenetically diverse reductive dehalogenase-homologous genes in deep subseafloor sedimentary metagenomes.</title>
        <authorList>
            <person name="Kawai M."/>
            <person name="Futagami T."/>
            <person name="Toyoda A."/>
            <person name="Takaki Y."/>
            <person name="Nishi S."/>
            <person name="Hori S."/>
            <person name="Arai W."/>
            <person name="Tsubouchi T."/>
            <person name="Morono Y."/>
            <person name="Uchiyama I."/>
            <person name="Ito T."/>
            <person name="Fujiyama A."/>
            <person name="Inagaki F."/>
            <person name="Takami H."/>
        </authorList>
    </citation>
    <scope>NUCLEOTIDE SEQUENCE</scope>
    <source>
        <strain evidence="9">Expedition CK06-06</strain>
    </source>
</reference>
<dbReference type="InterPro" id="IPR036025">
    <property type="entry name" value="RtcB-like_sf"/>
</dbReference>
<protein>
    <recommendedName>
        <fullName evidence="2">3'-phosphate/5'-hydroxy nucleic acid ligase</fullName>
        <ecNumber evidence="2">6.5.1.8</ecNumber>
    </recommendedName>
</protein>
<feature type="non-terminal residue" evidence="9">
    <location>
        <position position="1"/>
    </location>
</feature>
<keyword evidence="5" id="KW-0547">Nucleotide-binding</keyword>
<evidence type="ECO:0000313" key="9">
    <source>
        <dbReference type="EMBL" id="GAG20616.1"/>
    </source>
</evidence>
<evidence type="ECO:0000256" key="4">
    <source>
        <dbReference type="ARBA" id="ARBA00022723"/>
    </source>
</evidence>
<comment type="catalytic activity">
    <reaction evidence="8">
        <text>a 3'-end 3'-phospho-ribonucleotide-RNA + a 5'-end dephospho-ribonucleoside-RNA + GTP = a ribonucleotidyl-ribonucleotide-RNA + GMP + diphosphate</text>
        <dbReference type="Rhea" id="RHEA:68076"/>
        <dbReference type="Rhea" id="RHEA-COMP:10463"/>
        <dbReference type="Rhea" id="RHEA-COMP:13936"/>
        <dbReference type="Rhea" id="RHEA-COMP:17355"/>
        <dbReference type="ChEBI" id="CHEBI:33019"/>
        <dbReference type="ChEBI" id="CHEBI:37565"/>
        <dbReference type="ChEBI" id="CHEBI:58115"/>
        <dbReference type="ChEBI" id="CHEBI:83062"/>
        <dbReference type="ChEBI" id="CHEBI:138284"/>
        <dbReference type="ChEBI" id="CHEBI:173118"/>
        <dbReference type="EC" id="6.5.1.8"/>
    </reaction>
</comment>
<name>X0X6L2_9ZZZZ</name>
<comment type="cofactor">
    <cofactor evidence="1">
        <name>Mn(2+)</name>
        <dbReference type="ChEBI" id="CHEBI:29035"/>
    </cofactor>
</comment>
<sequence length="187" mass="21011">LAFLPLDSEEGKNYLKEMNYCVDFALANRRLMMDRIKEIFKKQFPDIRFLGMINIAHNYATMENHFGSNVMVHRKGATSARKDQMGIIPGSQGTKSYIVKGLGNPESFNSCSHGAGRTMSRSKAKENLNLEEEIKKMDEQGIVHGIRHRSDLDEASGAYKSIDQVMYNQRDLVGIVVELTPLGVIKG</sequence>
<keyword evidence="7" id="KW-0464">Manganese</keyword>
<keyword evidence="6" id="KW-0342">GTP-binding</keyword>
<evidence type="ECO:0000256" key="3">
    <source>
        <dbReference type="ARBA" id="ARBA00022598"/>
    </source>
</evidence>
<proteinExistence type="predicted"/>
<evidence type="ECO:0000256" key="7">
    <source>
        <dbReference type="ARBA" id="ARBA00023211"/>
    </source>
</evidence>
<evidence type="ECO:0000256" key="1">
    <source>
        <dbReference type="ARBA" id="ARBA00001936"/>
    </source>
</evidence>
<keyword evidence="3" id="KW-0436">Ligase</keyword>
<dbReference type="GO" id="GO:0170057">
    <property type="term" value="F:RNA ligase (GTP) activity"/>
    <property type="evidence" value="ECO:0007669"/>
    <property type="project" value="UniProtKB-EC"/>
</dbReference>
<dbReference type="GO" id="GO:0042245">
    <property type="term" value="P:RNA repair"/>
    <property type="evidence" value="ECO:0007669"/>
    <property type="project" value="TreeGrafter"/>
</dbReference>
<dbReference type="PANTHER" id="PTHR43749">
    <property type="entry name" value="RNA-SPLICING LIGASE RTCB"/>
    <property type="match status" value="1"/>
</dbReference>
<evidence type="ECO:0000256" key="2">
    <source>
        <dbReference type="ARBA" id="ARBA00012726"/>
    </source>
</evidence>
<gene>
    <name evidence="9" type="ORF">S01H1_54862</name>
</gene>
<evidence type="ECO:0000256" key="6">
    <source>
        <dbReference type="ARBA" id="ARBA00023134"/>
    </source>
</evidence>
<dbReference type="Gene3D" id="3.90.1860.10">
    <property type="entry name" value="tRNA-splicing ligase RtcB"/>
    <property type="match status" value="1"/>
</dbReference>
<dbReference type="GO" id="GO:0006396">
    <property type="term" value="P:RNA processing"/>
    <property type="evidence" value="ECO:0007669"/>
    <property type="project" value="InterPro"/>
</dbReference>
<dbReference type="EMBL" id="BARS01035621">
    <property type="protein sequence ID" value="GAG20616.1"/>
    <property type="molecule type" value="Genomic_DNA"/>
</dbReference>
<dbReference type="InterPro" id="IPR001233">
    <property type="entry name" value="RtcB"/>
</dbReference>
<dbReference type="AlphaFoldDB" id="X0X6L2"/>
<dbReference type="GO" id="GO:0006281">
    <property type="term" value="P:DNA repair"/>
    <property type="evidence" value="ECO:0007669"/>
    <property type="project" value="TreeGrafter"/>
</dbReference>
<accession>X0X6L2</accession>
<organism evidence="9">
    <name type="scientific">marine sediment metagenome</name>
    <dbReference type="NCBI Taxonomy" id="412755"/>
    <lineage>
        <taxon>unclassified sequences</taxon>
        <taxon>metagenomes</taxon>
        <taxon>ecological metagenomes</taxon>
    </lineage>
</organism>
<dbReference type="GO" id="GO:0005525">
    <property type="term" value="F:GTP binding"/>
    <property type="evidence" value="ECO:0007669"/>
    <property type="project" value="UniProtKB-KW"/>
</dbReference>
<dbReference type="EC" id="6.5.1.8" evidence="2"/>
<dbReference type="GO" id="GO:0030145">
    <property type="term" value="F:manganese ion binding"/>
    <property type="evidence" value="ECO:0007669"/>
    <property type="project" value="TreeGrafter"/>
</dbReference>
<dbReference type="PANTHER" id="PTHR43749:SF2">
    <property type="entry name" value="RNA-SPLICING LIGASE RTCB"/>
    <property type="match status" value="1"/>
</dbReference>
<dbReference type="InterPro" id="IPR052915">
    <property type="entry name" value="RtcB-like"/>
</dbReference>
<comment type="caution">
    <text evidence="9">The sequence shown here is derived from an EMBL/GenBank/DDBJ whole genome shotgun (WGS) entry which is preliminary data.</text>
</comment>